<dbReference type="RefSeq" id="WP_157585191.1">
    <property type="nucleotide sequence ID" value="NZ_WPIN01000004.1"/>
</dbReference>
<dbReference type="SUPFAM" id="SSF88946">
    <property type="entry name" value="Sigma2 domain of RNA polymerase sigma factors"/>
    <property type="match status" value="1"/>
</dbReference>
<keyword evidence="2" id="KW-0731">Sigma factor</keyword>
<dbReference type="Gene3D" id="1.10.1740.10">
    <property type="match status" value="1"/>
</dbReference>
<gene>
    <name evidence="4" type="ORF">GO755_12520</name>
</gene>
<evidence type="ECO:0000313" key="4">
    <source>
        <dbReference type="EMBL" id="MVM30858.1"/>
    </source>
</evidence>
<dbReference type="PANTHER" id="PTHR43133">
    <property type="entry name" value="RNA POLYMERASE ECF-TYPE SIGMA FACTO"/>
    <property type="match status" value="1"/>
</dbReference>
<dbReference type="InterPro" id="IPR039425">
    <property type="entry name" value="RNA_pol_sigma-70-like"/>
</dbReference>
<dbReference type="GO" id="GO:0016987">
    <property type="term" value="F:sigma factor activity"/>
    <property type="evidence" value="ECO:0007669"/>
    <property type="project" value="UniProtKB-KW"/>
</dbReference>
<proteinExistence type="predicted"/>
<protein>
    <submittedName>
        <fullName evidence="4">Sigma-70 family RNA polymerase sigma factor</fullName>
    </submittedName>
</protein>
<sequence length="180" mass="20027">MSTPDSLLLEQELLSGLKANNQLAFSKLYDRYGAILLGIIMKIVFDKTEAVSLLETTFTTIRLRIDQFRPGKQPLFLWLLQIARSTALEALNEHGRAKTVPLQLTKTGEIINPAWQKSSPNLSGDRLTNLVDSQSKALLDSILFENCTPEEAANSIGIPVELARQKLRVALQQLRTTPKA</sequence>
<evidence type="ECO:0000313" key="5">
    <source>
        <dbReference type="Proteomes" id="UP000436006"/>
    </source>
</evidence>
<reference evidence="4 5" key="1">
    <citation type="submission" date="2019-12" db="EMBL/GenBank/DDBJ databases">
        <title>Spirosoma sp. HMF4905 genome sequencing and assembly.</title>
        <authorList>
            <person name="Kang H."/>
            <person name="Cha I."/>
            <person name="Kim H."/>
            <person name="Joh K."/>
        </authorList>
    </citation>
    <scope>NUCLEOTIDE SEQUENCE [LARGE SCALE GENOMIC DNA]</scope>
    <source>
        <strain evidence="4 5">HMF4905</strain>
    </source>
</reference>
<organism evidence="4 5">
    <name type="scientific">Spirosoma arboris</name>
    <dbReference type="NCBI Taxonomy" id="2682092"/>
    <lineage>
        <taxon>Bacteria</taxon>
        <taxon>Pseudomonadati</taxon>
        <taxon>Bacteroidota</taxon>
        <taxon>Cytophagia</taxon>
        <taxon>Cytophagales</taxon>
        <taxon>Cytophagaceae</taxon>
        <taxon>Spirosoma</taxon>
    </lineage>
</organism>
<dbReference type="Proteomes" id="UP000436006">
    <property type="component" value="Unassembled WGS sequence"/>
</dbReference>
<keyword evidence="3" id="KW-0804">Transcription</keyword>
<dbReference type="PANTHER" id="PTHR43133:SF62">
    <property type="entry name" value="RNA POLYMERASE SIGMA FACTOR SIGZ"/>
    <property type="match status" value="1"/>
</dbReference>
<comment type="caution">
    <text evidence="4">The sequence shown here is derived from an EMBL/GenBank/DDBJ whole genome shotgun (WGS) entry which is preliminary data.</text>
</comment>
<dbReference type="AlphaFoldDB" id="A0A7K1SB10"/>
<evidence type="ECO:0000256" key="2">
    <source>
        <dbReference type="ARBA" id="ARBA00023082"/>
    </source>
</evidence>
<name>A0A7K1SB10_9BACT</name>
<evidence type="ECO:0000256" key="1">
    <source>
        <dbReference type="ARBA" id="ARBA00023015"/>
    </source>
</evidence>
<evidence type="ECO:0000256" key="3">
    <source>
        <dbReference type="ARBA" id="ARBA00023163"/>
    </source>
</evidence>
<keyword evidence="5" id="KW-1185">Reference proteome</keyword>
<accession>A0A7K1SB10</accession>
<dbReference type="GO" id="GO:0006352">
    <property type="term" value="P:DNA-templated transcription initiation"/>
    <property type="evidence" value="ECO:0007669"/>
    <property type="project" value="InterPro"/>
</dbReference>
<dbReference type="InterPro" id="IPR013325">
    <property type="entry name" value="RNA_pol_sigma_r2"/>
</dbReference>
<keyword evidence="1" id="KW-0805">Transcription regulation</keyword>
<dbReference type="EMBL" id="WPIN01000004">
    <property type="protein sequence ID" value="MVM30858.1"/>
    <property type="molecule type" value="Genomic_DNA"/>
</dbReference>